<dbReference type="PROSITE" id="PS50994">
    <property type="entry name" value="INTEGRASE"/>
    <property type="match status" value="1"/>
</dbReference>
<feature type="compositionally biased region" description="Low complexity" evidence="3">
    <location>
        <begin position="222"/>
        <end position="234"/>
    </location>
</feature>
<keyword evidence="1" id="KW-0479">Metal-binding</keyword>
<dbReference type="PANTHER" id="PTHR42648:SF25">
    <property type="entry name" value="RNA-DIRECTED DNA POLYMERASE"/>
    <property type="match status" value="1"/>
</dbReference>
<dbReference type="SUPFAM" id="SSF56672">
    <property type="entry name" value="DNA/RNA polymerases"/>
    <property type="match status" value="1"/>
</dbReference>
<sequence length="987" mass="111525">MASVATTFGTVKEASNLTLQCPMLTSTNYTTWAIKMEAVMDAQGLWDAVEPPLGIAIDEKKSKLARAFIFQAIPEEILLQVAKKKTAREVWESLKLRYLGADRVQKALLHTLKSEFEALRMKETETIDEYAGKLSRMISRHSSLGEVLEDAKLVRKLFDTVPDQFLQLVASMEQYSDIDTMPFEEAIGRWKAYEDRLKLRQSSSGGENMLLLSKTEGRFSQRGRGNSYSNRGRGTANLASSVPRGTVSERGGRFGTRGRGVGRGRGGRWNGNYHSHHDSNGMNRKPRDKRQVDEVNLAEKQDEEPALLLSVCGEDEAPRMVLLNEEKVHPVKHERQTADNRDEWYLDNGASNHMTGVKEMFAELDEGVAGQVYYIPALNSNIVSLGQLTEAGYTVCMKDEFLRLHDQYQRLVMKELVTGMPVIQHPAQICEGCLVAKQIRKPFPTEAQWRAGTPLELVHADLCGPITPKTIGGNQYYMLIVDDYSRHMWVYMLKTNDETLVAFKRFKAQVEKEGTNKVKTLRTDRGGEFNSHEFAIFCDDEGIKRHLTAPYSPQQNGGEAVRHVVYLLNIVTTKAVKNRTPYEGWKGCKPNLCFVKVFGCVAHVKLLKHHVTKLSDRSCKMVHFGIEEGNKAYRLYDPVKEFVVVARDVVFDERRMWPWDMKHGAESQGVGEFVNTTYIFNQSQNDEEEPQNDNQSDAGNSVPNLSHNLFESPSNSGTQGVNVTPVSSSNVASNSLQATNGSDSLLLVDDEPSSYKEAVEDEEWKAAMRTEMESIENNGTWKLVELPKGQKAIGLKWVFKVKKDGNGEISKYKARIVAKGYVQQKGVDFDEVFAPVAQLETIRLILALAAKEGWFVHLLDVKSAFLNGELEEEVFVSQPDGFVVKEKEKMVYRLVKSLYGLRQAPRAWNVKLDQVLKSIGFNRCSHEPMVYRLNKRDVTLTVAVYVYDLLVTGSNERKFKQFKGEMKKIFEMSDLGKLSYYLGIEVE</sequence>
<dbReference type="SUPFAM" id="SSF53098">
    <property type="entry name" value="Ribonuclease H-like"/>
    <property type="match status" value="1"/>
</dbReference>
<dbReference type="AlphaFoldDB" id="A0A5N6M0J0"/>
<dbReference type="InterPro" id="IPR013103">
    <property type="entry name" value="RVT_2"/>
</dbReference>
<dbReference type="Pfam" id="PF25597">
    <property type="entry name" value="SH3_retrovirus"/>
    <property type="match status" value="1"/>
</dbReference>
<dbReference type="InterPro" id="IPR057670">
    <property type="entry name" value="SH3_retrovirus"/>
</dbReference>
<name>A0A5N6M0J0_9ASTR</name>
<proteinExistence type="predicted"/>
<feature type="compositionally biased region" description="Polar residues" evidence="3">
    <location>
        <begin position="692"/>
        <end position="737"/>
    </location>
</feature>
<dbReference type="OrthoDB" id="5378265at2759"/>
<evidence type="ECO:0000259" key="4">
    <source>
        <dbReference type="PROSITE" id="PS50994"/>
    </source>
</evidence>
<feature type="region of interest" description="Disordered" evidence="3">
    <location>
        <begin position="684"/>
        <end position="737"/>
    </location>
</feature>
<dbReference type="GO" id="GO:0003676">
    <property type="term" value="F:nucleic acid binding"/>
    <property type="evidence" value="ECO:0007669"/>
    <property type="project" value="InterPro"/>
</dbReference>
<dbReference type="InterPro" id="IPR012337">
    <property type="entry name" value="RNaseH-like_sf"/>
</dbReference>
<organism evidence="5 6">
    <name type="scientific">Mikania micrantha</name>
    <name type="common">bitter vine</name>
    <dbReference type="NCBI Taxonomy" id="192012"/>
    <lineage>
        <taxon>Eukaryota</taxon>
        <taxon>Viridiplantae</taxon>
        <taxon>Streptophyta</taxon>
        <taxon>Embryophyta</taxon>
        <taxon>Tracheophyta</taxon>
        <taxon>Spermatophyta</taxon>
        <taxon>Magnoliopsida</taxon>
        <taxon>eudicotyledons</taxon>
        <taxon>Gunneridae</taxon>
        <taxon>Pentapetalae</taxon>
        <taxon>asterids</taxon>
        <taxon>campanulids</taxon>
        <taxon>Asterales</taxon>
        <taxon>Asteraceae</taxon>
        <taxon>Asteroideae</taxon>
        <taxon>Heliantheae alliance</taxon>
        <taxon>Eupatorieae</taxon>
        <taxon>Mikania</taxon>
    </lineage>
</organism>
<evidence type="ECO:0000256" key="1">
    <source>
        <dbReference type="ARBA" id="ARBA00022723"/>
    </source>
</evidence>
<keyword evidence="6" id="KW-1185">Reference proteome</keyword>
<keyword evidence="2" id="KW-0378">Hydrolase</keyword>
<evidence type="ECO:0000256" key="2">
    <source>
        <dbReference type="ARBA" id="ARBA00022801"/>
    </source>
</evidence>
<feature type="domain" description="Integrase catalytic" evidence="4">
    <location>
        <begin position="450"/>
        <end position="557"/>
    </location>
</feature>
<dbReference type="InterPro" id="IPR043502">
    <property type="entry name" value="DNA/RNA_pol_sf"/>
</dbReference>
<dbReference type="InterPro" id="IPR001584">
    <property type="entry name" value="Integrase_cat-core"/>
</dbReference>
<dbReference type="EMBL" id="SZYD01000017">
    <property type="protein sequence ID" value="KAD3066473.1"/>
    <property type="molecule type" value="Genomic_DNA"/>
</dbReference>
<evidence type="ECO:0000256" key="3">
    <source>
        <dbReference type="SAM" id="MobiDB-lite"/>
    </source>
</evidence>
<dbReference type="Pfam" id="PF14223">
    <property type="entry name" value="Retrotran_gag_2"/>
    <property type="match status" value="1"/>
</dbReference>
<dbReference type="PANTHER" id="PTHR42648">
    <property type="entry name" value="TRANSPOSASE, PUTATIVE-RELATED"/>
    <property type="match status" value="1"/>
</dbReference>
<dbReference type="Pfam" id="PF07727">
    <property type="entry name" value="RVT_2"/>
    <property type="match status" value="1"/>
</dbReference>
<dbReference type="InterPro" id="IPR039537">
    <property type="entry name" value="Retrotran_Ty1/copia-like"/>
</dbReference>
<protein>
    <recommendedName>
        <fullName evidence="4">Integrase catalytic domain-containing protein</fullName>
    </recommendedName>
</protein>
<comment type="caution">
    <text evidence="5">The sequence shown here is derived from an EMBL/GenBank/DDBJ whole genome shotgun (WGS) entry which is preliminary data.</text>
</comment>
<accession>A0A5N6M0J0</accession>
<gene>
    <name evidence="5" type="ORF">E3N88_34353</name>
</gene>
<evidence type="ECO:0000313" key="5">
    <source>
        <dbReference type="EMBL" id="KAD3066473.1"/>
    </source>
</evidence>
<dbReference type="Pfam" id="PF00665">
    <property type="entry name" value="rve"/>
    <property type="match status" value="1"/>
</dbReference>
<feature type="region of interest" description="Disordered" evidence="3">
    <location>
        <begin position="213"/>
        <end position="288"/>
    </location>
</feature>
<dbReference type="GO" id="GO:0016787">
    <property type="term" value="F:hydrolase activity"/>
    <property type="evidence" value="ECO:0007669"/>
    <property type="project" value="UniProtKB-KW"/>
</dbReference>
<dbReference type="GO" id="GO:0046872">
    <property type="term" value="F:metal ion binding"/>
    <property type="evidence" value="ECO:0007669"/>
    <property type="project" value="UniProtKB-KW"/>
</dbReference>
<evidence type="ECO:0000313" key="6">
    <source>
        <dbReference type="Proteomes" id="UP000326396"/>
    </source>
</evidence>
<dbReference type="Proteomes" id="UP000326396">
    <property type="component" value="Linkage Group LG7"/>
</dbReference>
<dbReference type="InterPro" id="IPR036397">
    <property type="entry name" value="RNaseH_sf"/>
</dbReference>
<reference evidence="5 6" key="1">
    <citation type="submission" date="2019-05" db="EMBL/GenBank/DDBJ databases">
        <title>Mikania micrantha, genome provides insights into the molecular mechanism of rapid growth.</title>
        <authorList>
            <person name="Liu B."/>
        </authorList>
    </citation>
    <scope>NUCLEOTIDE SEQUENCE [LARGE SCALE GENOMIC DNA]</scope>
    <source>
        <strain evidence="5">NLD-2019</strain>
        <tissue evidence="5">Leaf</tissue>
    </source>
</reference>
<dbReference type="GO" id="GO:0015074">
    <property type="term" value="P:DNA integration"/>
    <property type="evidence" value="ECO:0007669"/>
    <property type="project" value="InterPro"/>
</dbReference>
<dbReference type="Gene3D" id="3.30.420.10">
    <property type="entry name" value="Ribonuclease H-like superfamily/Ribonuclease H"/>
    <property type="match status" value="1"/>
</dbReference>